<organism evidence="2 3">
    <name type="scientific">Acinetobacter variabilis</name>
    <dbReference type="NCBI Taxonomy" id="70346"/>
    <lineage>
        <taxon>Bacteria</taxon>
        <taxon>Pseudomonadati</taxon>
        <taxon>Pseudomonadota</taxon>
        <taxon>Gammaproteobacteria</taxon>
        <taxon>Moraxellales</taxon>
        <taxon>Moraxellaceae</taxon>
        <taxon>Acinetobacter</taxon>
    </lineage>
</organism>
<gene>
    <name evidence="2" type="ORF">F969_00086</name>
</gene>
<feature type="coiled-coil region" evidence="1">
    <location>
        <begin position="546"/>
        <end position="576"/>
    </location>
</feature>
<keyword evidence="1" id="KW-0175">Coiled coil</keyword>
<evidence type="ECO:0008006" key="4">
    <source>
        <dbReference type="Google" id="ProtNLM"/>
    </source>
</evidence>
<proteinExistence type="predicted"/>
<sequence length="808" mass="86978">MATKLGALTLDLVTKIGNFVGPMQEAERQTQTSFDKMRVHANTYGMAIAGIAGSAAMALGSLAASTANQAAELEIFANRANTTTQEFQKMAVGASAMGIEGDKLSDMMKDFNEKMGELTAVGAGGGKDFFDKLSGDMKGGAKEAKSLILEMQKLSGPEALQMYVDKLEDAGVSQQEMSFYLESMASDMTDLYPLLANGGEGMKLYGDMAERAGLIMTDQTKEAALALKDQMFMLDLQFQGAKNQLVTAVIPAFVDVADAFLGGSEQGLQLTSVAEGVGTAIRSIGKVAIGATASIQMFGKGLGGLAAAGSALVSGDFQLAKSILAEMRADISTTALDAAAKMDAIDNRVGSSKSSQLRGIREIQQRNASTATGLQDVIDKENKAAKATEGRAKAAKKVKELTHEEIKLKELQFAWEVSQHRLTEDEAFRYKYSLDQQSIRADRELTAQQKEIKLQALKEIYEGGYTALKLAQEKELLETKRMYMTAGDYAREYYDVVRKEILNTVAYSPEMKEAKIKEVNLQQGIEQNAERENVWGEYQDRFGPEKSQYQEDIELLQQARDQMLLTEEDFQQKKLQLQAAYGGQYASDFAGMMMGLVDSSSSAHRILGGIQKGAALFSTAANSYTAISSAWASAPFPYNLPAVGMATMETGLLQAAVSALSPPGYADGGWTGYGGKYEVAGLVHKGEGVLTQEEIRALGGPEGFYALRHSIKNGFADGGLALGSPSDFSVKMPKLSGIASQESQAPNVNVYTLPGETADVSWNNGQLDVHIRKLSREEINKQVPAQLGDPNSKIRKALAANTTATARR</sequence>
<name>N8WVK2_9GAMM</name>
<evidence type="ECO:0000256" key="1">
    <source>
        <dbReference type="SAM" id="Coils"/>
    </source>
</evidence>
<dbReference type="HOGENOM" id="CLU_014296_0_0_6"/>
<dbReference type="Proteomes" id="UP000013070">
    <property type="component" value="Unassembled WGS sequence"/>
</dbReference>
<dbReference type="PATRIC" id="fig|1217710.3.peg.75"/>
<protein>
    <recommendedName>
        <fullName evidence="4">Bacteriophage tail tape measure C-terminal domain-containing protein</fullName>
    </recommendedName>
</protein>
<evidence type="ECO:0000313" key="3">
    <source>
        <dbReference type="Proteomes" id="UP000013070"/>
    </source>
</evidence>
<reference evidence="2 3" key="1">
    <citation type="submission" date="2013-02" db="EMBL/GenBank/DDBJ databases">
        <title>The Genome Sequence of Acinetobacter sp. NIPH 899.</title>
        <authorList>
            <consortium name="The Broad Institute Genome Sequencing Platform"/>
            <consortium name="The Broad Institute Genome Sequencing Center for Infectious Disease"/>
            <person name="Cerqueira G."/>
            <person name="Feldgarden M."/>
            <person name="Courvalin P."/>
            <person name="Perichon B."/>
            <person name="Grillot-Courvalin C."/>
            <person name="Clermont D."/>
            <person name="Rocha E."/>
            <person name="Yoon E.-J."/>
            <person name="Nemec A."/>
            <person name="Walker B."/>
            <person name="Young S.K."/>
            <person name="Zeng Q."/>
            <person name="Gargeya S."/>
            <person name="Fitzgerald M."/>
            <person name="Haas B."/>
            <person name="Abouelleil A."/>
            <person name="Alvarado L."/>
            <person name="Arachchi H.M."/>
            <person name="Berlin A.M."/>
            <person name="Chapman S.B."/>
            <person name="Dewar J."/>
            <person name="Goldberg J."/>
            <person name="Griggs A."/>
            <person name="Gujja S."/>
            <person name="Hansen M."/>
            <person name="Howarth C."/>
            <person name="Imamovic A."/>
            <person name="Larimer J."/>
            <person name="McCowan C."/>
            <person name="Murphy C."/>
            <person name="Neiman D."/>
            <person name="Pearson M."/>
            <person name="Priest M."/>
            <person name="Roberts A."/>
            <person name="Saif S."/>
            <person name="Shea T."/>
            <person name="Sisk P."/>
            <person name="Sykes S."/>
            <person name="Wortman J."/>
            <person name="Nusbaum C."/>
            <person name="Birren B."/>
        </authorList>
    </citation>
    <scope>NUCLEOTIDE SEQUENCE [LARGE SCALE GENOMIC DNA]</scope>
    <source>
        <strain evidence="2 3">NIPH 899</strain>
    </source>
</reference>
<dbReference type="EMBL" id="APPE01000008">
    <property type="protein sequence ID" value="ENV00909.1"/>
    <property type="molecule type" value="Genomic_DNA"/>
</dbReference>
<dbReference type="eggNOG" id="COG1196">
    <property type="taxonomic scope" value="Bacteria"/>
</dbReference>
<comment type="caution">
    <text evidence="2">The sequence shown here is derived from an EMBL/GenBank/DDBJ whole genome shotgun (WGS) entry which is preliminary data.</text>
</comment>
<evidence type="ECO:0000313" key="2">
    <source>
        <dbReference type="EMBL" id="ENV00909.1"/>
    </source>
</evidence>
<keyword evidence="3" id="KW-1185">Reference proteome</keyword>
<dbReference type="AlphaFoldDB" id="N8WVK2"/>
<accession>N8WVK2</accession>
<dbReference type="eggNOG" id="COG2911">
    <property type="taxonomic scope" value="Bacteria"/>
</dbReference>